<keyword evidence="3" id="KW-1185">Reference proteome</keyword>
<evidence type="ECO:0008006" key="4">
    <source>
        <dbReference type="Google" id="ProtNLM"/>
    </source>
</evidence>
<evidence type="ECO:0000256" key="1">
    <source>
        <dbReference type="SAM" id="MobiDB-lite"/>
    </source>
</evidence>
<protein>
    <recommendedName>
        <fullName evidence="4">MarR family transcriptional regulator</fullName>
    </recommendedName>
</protein>
<evidence type="ECO:0000313" key="3">
    <source>
        <dbReference type="Proteomes" id="UP001597083"/>
    </source>
</evidence>
<sequence>AGGDPVPIESPMDRAEAQLGESERMVEELTELTDRARRVSPPERQAVLEILRSLTRERGSRS</sequence>
<dbReference type="Proteomes" id="UP001597083">
    <property type="component" value="Unassembled WGS sequence"/>
</dbReference>
<gene>
    <name evidence="2" type="ORF">ACFQ07_25040</name>
</gene>
<reference evidence="3" key="1">
    <citation type="journal article" date="2019" name="Int. J. Syst. Evol. Microbiol.">
        <title>The Global Catalogue of Microorganisms (GCM) 10K type strain sequencing project: providing services to taxonomists for standard genome sequencing and annotation.</title>
        <authorList>
            <consortium name="The Broad Institute Genomics Platform"/>
            <consortium name="The Broad Institute Genome Sequencing Center for Infectious Disease"/>
            <person name="Wu L."/>
            <person name="Ma J."/>
        </authorList>
    </citation>
    <scope>NUCLEOTIDE SEQUENCE [LARGE SCALE GENOMIC DNA]</scope>
    <source>
        <strain evidence="3">JCM 31696</strain>
    </source>
</reference>
<dbReference type="EMBL" id="JBHTIR010003641">
    <property type="protein sequence ID" value="MFD0855531.1"/>
    <property type="molecule type" value="Genomic_DNA"/>
</dbReference>
<comment type="caution">
    <text evidence="2">The sequence shown here is derived from an EMBL/GenBank/DDBJ whole genome shotgun (WGS) entry which is preliminary data.</text>
</comment>
<feature type="region of interest" description="Disordered" evidence="1">
    <location>
        <begin position="1"/>
        <end position="24"/>
    </location>
</feature>
<evidence type="ECO:0000313" key="2">
    <source>
        <dbReference type="EMBL" id="MFD0855531.1"/>
    </source>
</evidence>
<organism evidence="2 3">
    <name type="scientific">Actinomadura adrarensis</name>
    <dbReference type="NCBI Taxonomy" id="1819600"/>
    <lineage>
        <taxon>Bacteria</taxon>
        <taxon>Bacillati</taxon>
        <taxon>Actinomycetota</taxon>
        <taxon>Actinomycetes</taxon>
        <taxon>Streptosporangiales</taxon>
        <taxon>Thermomonosporaceae</taxon>
        <taxon>Actinomadura</taxon>
    </lineage>
</organism>
<name>A0ABW3CLW2_9ACTN</name>
<accession>A0ABW3CLW2</accession>
<feature type="compositionally biased region" description="Basic and acidic residues" evidence="1">
    <location>
        <begin position="11"/>
        <end position="24"/>
    </location>
</feature>
<proteinExistence type="predicted"/>
<feature type="non-terminal residue" evidence="2">
    <location>
        <position position="1"/>
    </location>
</feature>